<dbReference type="CDD" id="cd00198">
    <property type="entry name" value="vWFA"/>
    <property type="match status" value="1"/>
</dbReference>
<dbReference type="RefSeq" id="WP_183497096.1">
    <property type="nucleotide sequence ID" value="NZ_JACIFF010000010.1"/>
</dbReference>
<dbReference type="PANTHER" id="PTHR33608">
    <property type="entry name" value="BLL2464 PROTEIN"/>
    <property type="match status" value="1"/>
</dbReference>
<keyword evidence="3" id="KW-1185">Reference proteome</keyword>
<dbReference type="SUPFAM" id="SSF53300">
    <property type="entry name" value="vWA-like"/>
    <property type="match status" value="1"/>
</dbReference>
<accession>A0A840EG33</accession>
<protein>
    <submittedName>
        <fullName evidence="2">Uncharacterized protein (DUF58 family)</fullName>
    </submittedName>
</protein>
<comment type="caution">
    <text evidence="2">The sequence shown here is derived from an EMBL/GenBank/DDBJ whole genome shotgun (WGS) entry which is preliminary data.</text>
</comment>
<reference evidence="2 3" key="1">
    <citation type="submission" date="2020-08" db="EMBL/GenBank/DDBJ databases">
        <title>Genomic Encyclopedia of Type Strains, Phase IV (KMG-IV): sequencing the most valuable type-strain genomes for metagenomic binning, comparative biology and taxonomic classification.</title>
        <authorList>
            <person name="Goeker M."/>
        </authorList>
    </citation>
    <scope>NUCLEOTIDE SEQUENCE [LARGE SCALE GENOMIC DNA]</scope>
    <source>
        <strain evidence="2 3">DSM 105137</strain>
    </source>
</reference>
<evidence type="ECO:0000259" key="1">
    <source>
        <dbReference type="Pfam" id="PF01882"/>
    </source>
</evidence>
<dbReference type="InterPro" id="IPR036465">
    <property type="entry name" value="vWFA_dom_sf"/>
</dbReference>
<dbReference type="AlphaFoldDB" id="A0A840EG33"/>
<name>A0A840EG33_9BACT</name>
<dbReference type="Proteomes" id="UP000576209">
    <property type="component" value="Unassembled WGS sequence"/>
</dbReference>
<organism evidence="2 3">
    <name type="scientific">Neolewinella aquimaris</name>
    <dbReference type="NCBI Taxonomy" id="1835722"/>
    <lineage>
        <taxon>Bacteria</taxon>
        <taxon>Pseudomonadati</taxon>
        <taxon>Bacteroidota</taxon>
        <taxon>Saprospiria</taxon>
        <taxon>Saprospirales</taxon>
        <taxon>Lewinellaceae</taxon>
        <taxon>Neolewinella</taxon>
    </lineage>
</organism>
<evidence type="ECO:0000313" key="2">
    <source>
        <dbReference type="EMBL" id="MBB4080868.1"/>
    </source>
</evidence>
<proteinExistence type="predicted"/>
<gene>
    <name evidence="2" type="ORF">GGR28_003507</name>
</gene>
<dbReference type="EMBL" id="JACIFF010000010">
    <property type="protein sequence ID" value="MBB4080868.1"/>
    <property type="molecule type" value="Genomic_DNA"/>
</dbReference>
<feature type="domain" description="DUF58" evidence="1">
    <location>
        <begin position="42"/>
        <end position="251"/>
    </location>
</feature>
<sequence length="288" mass="33311">METTELLKRVRRIEIKTKGLSRQIFSGEYHSAFKGRGMSFSEVRNYQYGDDVRNIDWNVTARSGEPYVKVFEEERELTVMLLVDISKSSFFGTVKQPKNELITEICAVLAFSAAQNNDKVGLLLFSDRVEKFLPPKKGRGHVLRIIRELLDTRPQGSGTDIGMALTYFTNMVKKRSICFLVSDYLATGYERPLRLAARRHDLVGLHLYDPRERELPAIGLLRAVDAESGNMQWIDTDSKQVRTRYANWYNENMDYFSDSFRQSGADTLSVETTEDYVKELLRFFRRRG</sequence>
<dbReference type="Pfam" id="PF01882">
    <property type="entry name" value="DUF58"/>
    <property type="match status" value="1"/>
</dbReference>
<dbReference type="InterPro" id="IPR002881">
    <property type="entry name" value="DUF58"/>
</dbReference>
<evidence type="ECO:0000313" key="3">
    <source>
        <dbReference type="Proteomes" id="UP000576209"/>
    </source>
</evidence>
<dbReference type="Gene3D" id="3.40.50.410">
    <property type="entry name" value="von Willebrand factor, type A domain"/>
    <property type="match status" value="1"/>
</dbReference>
<dbReference type="PANTHER" id="PTHR33608:SF6">
    <property type="entry name" value="BLL2464 PROTEIN"/>
    <property type="match status" value="1"/>
</dbReference>